<dbReference type="AlphaFoldDB" id="A0A6A5ZJN5"/>
<feature type="compositionally biased region" description="Basic and acidic residues" evidence="5">
    <location>
        <begin position="309"/>
        <end position="321"/>
    </location>
</feature>
<sequence length="416" mass="41946">MSDPNILVSNGTCYTAAGKELDKTFIPCGNDAFGHQTCCGVGDNCLADNACFGVYGTGYGSELTYFGGCTDPDYKDASCPDKKGIDQPWIALTLCDNGDGVWGACSQEGNPSTLQAGSYCSCTDTASFSPTAFSDARVLASFASLPTATGGSIQFAAGHVPTAPPAEATTGAQSNTGAGSSGGASASATGSIASSARSTGGNSGASRSGTGSTASSPNSTGSASGSASAANTSSSKSTSGKTIGIGVGVAVGVLFLLAVIGAFFLIRRRRRRRAAASAANIEKEGARDAPPTDILGRTSGVTDATVSEADGRPVSKADKPGTSELFSSSVLEADGKGVSKANKPGTFELDSDNVVEADGRTAQPWSMRSELDSRPVVPANLEYPTAVRDGHLSPVAELPGTRVLKRHYAPGTRTRD</sequence>
<keyword evidence="8" id="KW-1185">Reference proteome</keyword>
<feature type="region of interest" description="Disordered" evidence="5">
    <location>
        <begin position="156"/>
        <end position="241"/>
    </location>
</feature>
<keyword evidence="3 6" id="KW-1133">Transmembrane helix</keyword>
<evidence type="ECO:0000256" key="4">
    <source>
        <dbReference type="ARBA" id="ARBA00023136"/>
    </source>
</evidence>
<gene>
    <name evidence="7" type="ORF">BDV96DRAFT_568275</name>
</gene>
<feature type="compositionally biased region" description="Low complexity" evidence="5">
    <location>
        <begin position="165"/>
        <end position="241"/>
    </location>
</feature>
<comment type="subcellular location">
    <subcellularLocation>
        <location evidence="1">Membrane</location>
        <topology evidence="1">Single-pass membrane protein</topology>
    </subcellularLocation>
</comment>
<evidence type="ECO:0000256" key="6">
    <source>
        <dbReference type="SAM" id="Phobius"/>
    </source>
</evidence>
<dbReference type="InterPro" id="IPR051694">
    <property type="entry name" value="Immunoregulatory_rcpt-like"/>
</dbReference>
<keyword evidence="4 6" id="KW-0472">Membrane</keyword>
<evidence type="ECO:0000313" key="8">
    <source>
        <dbReference type="Proteomes" id="UP000799770"/>
    </source>
</evidence>
<dbReference type="Proteomes" id="UP000799770">
    <property type="component" value="Unassembled WGS sequence"/>
</dbReference>
<dbReference type="OrthoDB" id="4148662at2759"/>
<evidence type="ECO:0000256" key="5">
    <source>
        <dbReference type="SAM" id="MobiDB-lite"/>
    </source>
</evidence>
<evidence type="ECO:0000313" key="7">
    <source>
        <dbReference type="EMBL" id="KAF2118648.1"/>
    </source>
</evidence>
<evidence type="ECO:0000256" key="1">
    <source>
        <dbReference type="ARBA" id="ARBA00004167"/>
    </source>
</evidence>
<dbReference type="EMBL" id="ML977316">
    <property type="protein sequence ID" value="KAF2118648.1"/>
    <property type="molecule type" value="Genomic_DNA"/>
</dbReference>
<feature type="transmembrane region" description="Helical" evidence="6">
    <location>
        <begin position="243"/>
        <end position="266"/>
    </location>
</feature>
<dbReference type="PANTHER" id="PTHR15549:SF6">
    <property type="entry name" value="MID2 DOMAIN-CONTAINING PROTEIN"/>
    <property type="match status" value="1"/>
</dbReference>
<dbReference type="Gene3D" id="1.20.5.510">
    <property type="entry name" value="Single helix bin"/>
    <property type="match status" value="1"/>
</dbReference>
<evidence type="ECO:0000256" key="3">
    <source>
        <dbReference type="ARBA" id="ARBA00022989"/>
    </source>
</evidence>
<reference evidence="7" key="1">
    <citation type="journal article" date="2020" name="Stud. Mycol.">
        <title>101 Dothideomycetes genomes: a test case for predicting lifestyles and emergence of pathogens.</title>
        <authorList>
            <person name="Haridas S."/>
            <person name="Albert R."/>
            <person name="Binder M."/>
            <person name="Bloem J."/>
            <person name="Labutti K."/>
            <person name="Salamov A."/>
            <person name="Andreopoulos B."/>
            <person name="Baker S."/>
            <person name="Barry K."/>
            <person name="Bills G."/>
            <person name="Bluhm B."/>
            <person name="Cannon C."/>
            <person name="Castanera R."/>
            <person name="Culley D."/>
            <person name="Daum C."/>
            <person name="Ezra D."/>
            <person name="Gonzalez J."/>
            <person name="Henrissat B."/>
            <person name="Kuo A."/>
            <person name="Liang C."/>
            <person name="Lipzen A."/>
            <person name="Lutzoni F."/>
            <person name="Magnuson J."/>
            <person name="Mondo S."/>
            <person name="Nolan M."/>
            <person name="Ohm R."/>
            <person name="Pangilinan J."/>
            <person name="Park H.-J."/>
            <person name="Ramirez L."/>
            <person name="Alfaro M."/>
            <person name="Sun H."/>
            <person name="Tritt A."/>
            <person name="Yoshinaga Y."/>
            <person name="Zwiers L.-H."/>
            <person name="Turgeon B."/>
            <person name="Goodwin S."/>
            <person name="Spatafora J."/>
            <person name="Crous P."/>
            <person name="Grigoriev I."/>
        </authorList>
    </citation>
    <scope>NUCLEOTIDE SEQUENCE</scope>
    <source>
        <strain evidence="7">CBS 627.86</strain>
    </source>
</reference>
<protein>
    <submittedName>
        <fullName evidence="7">Uncharacterized protein</fullName>
    </submittedName>
</protein>
<evidence type="ECO:0000256" key="2">
    <source>
        <dbReference type="ARBA" id="ARBA00022692"/>
    </source>
</evidence>
<feature type="region of interest" description="Disordered" evidence="5">
    <location>
        <begin position="277"/>
        <end position="323"/>
    </location>
</feature>
<dbReference type="GO" id="GO:0071944">
    <property type="term" value="C:cell periphery"/>
    <property type="evidence" value="ECO:0007669"/>
    <property type="project" value="UniProtKB-ARBA"/>
</dbReference>
<keyword evidence="2 6" id="KW-0812">Transmembrane</keyword>
<proteinExistence type="predicted"/>
<dbReference type="PANTHER" id="PTHR15549">
    <property type="entry name" value="PAIRED IMMUNOGLOBULIN-LIKE TYPE 2 RECEPTOR"/>
    <property type="match status" value="1"/>
</dbReference>
<organism evidence="7 8">
    <name type="scientific">Lophiotrema nucula</name>
    <dbReference type="NCBI Taxonomy" id="690887"/>
    <lineage>
        <taxon>Eukaryota</taxon>
        <taxon>Fungi</taxon>
        <taxon>Dikarya</taxon>
        <taxon>Ascomycota</taxon>
        <taxon>Pezizomycotina</taxon>
        <taxon>Dothideomycetes</taxon>
        <taxon>Pleosporomycetidae</taxon>
        <taxon>Pleosporales</taxon>
        <taxon>Lophiotremataceae</taxon>
        <taxon>Lophiotrema</taxon>
    </lineage>
</organism>
<accession>A0A6A5ZJN5</accession>
<dbReference type="GO" id="GO:0016020">
    <property type="term" value="C:membrane"/>
    <property type="evidence" value="ECO:0007669"/>
    <property type="project" value="UniProtKB-SubCell"/>
</dbReference>
<name>A0A6A5ZJN5_9PLEO</name>